<evidence type="ECO:0000313" key="2">
    <source>
        <dbReference type="Proteomes" id="UP001054945"/>
    </source>
</evidence>
<organism evidence="1 2">
    <name type="scientific">Caerostris extrusa</name>
    <name type="common">Bark spider</name>
    <name type="synonym">Caerostris bankana</name>
    <dbReference type="NCBI Taxonomy" id="172846"/>
    <lineage>
        <taxon>Eukaryota</taxon>
        <taxon>Metazoa</taxon>
        <taxon>Ecdysozoa</taxon>
        <taxon>Arthropoda</taxon>
        <taxon>Chelicerata</taxon>
        <taxon>Arachnida</taxon>
        <taxon>Araneae</taxon>
        <taxon>Araneomorphae</taxon>
        <taxon>Entelegynae</taxon>
        <taxon>Araneoidea</taxon>
        <taxon>Araneidae</taxon>
        <taxon>Caerostris</taxon>
    </lineage>
</organism>
<evidence type="ECO:0008006" key="3">
    <source>
        <dbReference type="Google" id="ProtNLM"/>
    </source>
</evidence>
<proteinExistence type="predicted"/>
<dbReference type="AlphaFoldDB" id="A0AAV4QLT0"/>
<sequence>MPRKVGNIVLIELESKKRVMWPMDKIEKIYSSRDGASRVVQGLFLHANTSVLRNLLILVKVSSSASLALIPYCVILSHYAPYHNNAIRSRPRVSPRLVHMKGEKLKEK</sequence>
<evidence type="ECO:0000313" key="1">
    <source>
        <dbReference type="EMBL" id="GIY09871.1"/>
    </source>
</evidence>
<gene>
    <name evidence="1" type="ORF">CEXT_115091</name>
</gene>
<accession>A0AAV4QLT0</accession>
<dbReference type="Proteomes" id="UP001054945">
    <property type="component" value="Unassembled WGS sequence"/>
</dbReference>
<name>A0AAV4QLT0_CAEEX</name>
<keyword evidence="2" id="KW-1185">Reference proteome</keyword>
<reference evidence="1 2" key="1">
    <citation type="submission" date="2021-06" db="EMBL/GenBank/DDBJ databases">
        <title>Caerostris extrusa draft genome.</title>
        <authorList>
            <person name="Kono N."/>
            <person name="Arakawa K."/>
        </authorList>
    </citation>
    <scope>NUCLEOTIDE SEQUENCE [LARGE SCALE GENOMIC DNA]</scope>
</reference>
<dbReference type="EMBL" id="BPLR01006438">
    <property type="protein sequence ID" value="GIY09871.1"/>
    <property type="molecule type" value="Genomic_DNA"/>
</dbReference>
<protein>
    <recommendedName>
        <fullName evidence="3">DUF5641 domain-containing protein</fullName>
    </recommendedName>
</protein>
<comment type="caution">
    <text evidence="1">The sequence shown here is derived from an EMBL/GenBank/DDBJ whole genome shotgun (WGS) entry which is preliminary data.</text>
</comment>